<dbReference type="InterPro" id="IPR022137">
    <property type="entry name" value="Znf_prot_DUF3669"/>
</dbReference>
<evidence type="ECO:0000313" key="2">
    <source>
        <dbReference type="EMBL" id="OJD30411.1"/>
    </source>
</evidence>
<feature type="domain" description="DUF3669" evidence="1">
    <location>
        <begin position="326"/>
        <end position="391"/>
    </location>
</feature>
<dbReference type="RefSeq" id="XP_020126671.1">
    <property type="nucleotide sequence ID" value="XM_020278029.1"/>
</dbReference>
<dbReference type="Pfam" id="PF12417">
    <property type="entry name" value="DUF3669"/>
    <property type="match status" value="1"/>
</dbReference>
<dbReference type="PANTHER" id="PTHR40780:SF2">
    <property type="entry name" value="DUF3669 DOMAIN-CONTAINING PROTEIN"/>
    <property type="match status" value="1"/>
</dbReference>
<evidence type="ECO:0000313" key="3">
    <source>
        <dbReference type="Proteomes" id="UP000183809"/>
    </source>
</evidence>
<keyword evidence="3" id="KW-1185">Reference proteome</keyword>
<dbReference type="PANTHER" id="PTHR40780">
    <property type="entry name" value="DUF3669 DOMAIN-CONTAINING PROTEIN"/>
    <property type="match status" value="1"/>
</dbReference>
<dbReference type="EMBL" id="MNUE01000061">
    <property type="protein sequence ID" value="OJD30411.1"/>
    <property type="molecule type" value="Genomic_DNA"/>
</dbReference>
<evidence type="ECO:0000259" key="1">
    <source>
        <dbReference type="Pfam" id="PF12417"/>
    </source>
</evidence>
<accession>A0A1J9RD04</accession>
<sequence>MTSRRRDFLSEASTVGATASSLRADIADNLLLVDLLNNENARESDFENAFTLEQQLGRLLSARCMISTSSSFAEQQHAAMDGQATYRLIGWGACGAVYAQHGSSWVLKLAKTDDHQLWTDYLMNTRAWEALARIPEVSEEIHIPQPSFYVPKSERGWWERNQDMFPTADSPVHLPTAVLCTERILPLPSEIRNKLIEKFCAPRNRSKALQSPGNKDCLVRTYLGSRQGKTGGLFFSLRNFKLHLNQMLELEMPTFQLAEYMAGALATMHWEARIDARDVEFVLGSAPTYPLIKPLTTAELQETEPDTYTEMKVCRKTDFRQRTVHLWMLDFNQCRTISMDESGVYQAVEAYIINDPYYPRPPKNDENDQDLALWNVFATRYLRISDRILRETPGLRALPRKFLHGVIKVHEEKLKMQEEAAAASAQAP</sequence>
<dbReference type="GeneID" id="31018290"/>
<dbReference type="OrthoDB" id="2993351at2759"/>
<organism evidence="2 3">
    <name type="scientific">Diplodia corticola</name>
    <dbReference type="NCBI Taxonomy" id="236234"/>
    <lineage>
        <taxon>Eukaryota</taxon>
        <taxon>Fungi</taxon>
        <taxon>Dikarya</taxon>
        <taxon>Ascomycota</taxon>
        <taxon>Pezizomycotina</taxon>
        <taxon>Dothideomycetes</taxon>
        <taxon>Dothideomycetes incertae sedis</taxon>
        <taxon>Botryosphaeriales</taxon>
        <taxon>Botryosphaeriaceae</taxon>
        <taxon>Diplodia</taxon>
    </lineage>
</organism>
<gene>
    <name evidence="2" type="ORF">BKCO1_610006</name>
</gene>
<protein>
    <submittedName>
        <fullName evidence="2">Exodeoxyribonuclease iii xth</fullName>
    </submittedName>
</protein>
<reference evidence="2 3" key="1">
    <citation type="submission" date="2016-10" db="EMBL/GenBank/DDBJ databases">
        <title>Proteomics and genomics reveal pathogen-plant mechanisms compatible with a hemibiotrophic lifestyle of Diplodia corticola.</title>
        <authorList>
            <person name="Fernandes I."/>
            <person name="De Jonge R."/>
            <person name="Van De Peer Y."/>
            <person name="Devreese B."/>
            <person name="Alves A."/>
            <person name="Esteves A.C."/>
        </authorList>
    </citation>
    <scope>NUCLEOTIDE SEQUENCE [LARGE SCALE GENOMIC DNA]</scope>
    <source>
        <strain evidence="2 3">CBS 112549</strain>
    </source>
</reference>
<dbReference type="Proteomes" id="UP000183809">
    <property type="component" value="Unassembled WGS sequence"/>
</dbReference>
<name>A0A1J9RD04_9PEZI</name>
<proteinExistence type="predicted"/>
<comment type="caution">
    <text evidence="2">The sequence shown here is derived from an EMBL/GenBank/DDBJ whole genome shotgun (WGS) entry which is preliminary data.</text>
</comment>
<dbReference type="AlphaFoldDB" id="A0A1J9RD04"/>